<name>W6YDP8_COCC2</name>
<dbReference type="GeneID" id="19152869"/>
<dbReference type="HOGENOM" id="CLU_2352210_0_0_1"/>
<dbReference type="KEGG" id="bze:COCCADRAFT_89896"/>
<evidence type="ECO:0000313" key="2">
    <source>
        <dbReference type="Proteomes" id="UP000053841"/>
    </source>
</evidence>
<evidence type="ECO:0000313" key="1">
    <source>
        <dbReference type="EMBL" id="EUC35778.1"/>
    </source>
</evidence>
<feature type="non-terminal residue" evidence="1">
    <location>
        <position position="1"/>
    </location>
</feature>
<dbReference type="RefSeq" id="XP_007709943.1">
    <property type="nucleotide sequence ID" value="XM_007711753.1"/>
</dbReference>
<protein>
    <submittedName>
        <fullName evidence="1">Uncharacterized protein</fullName>
    </submittedName>
</protein>
<reference evidence="1 2" key="1">
    <citation type="journal article" date="2013" name="PLoS Genet.">
        <title>Comparative genome structure, secondary metabolite, and effector coding capacity across Cochliobolus pathogens.</title>
        <authorList>
            <person name="Condon B.J."/>
            <person name="Leng Y."/>
            <person name="Wu D."/>
            <person name="Bushley K.E."/>
            <person name="Ohm R.A."/>
            <person name="Otillar R."/>
            <person name="Martin J."/>
            <person name="Schackwitz W."/>
            <person name="Grimwood J."/>
            <person name="MohdZainudin N."/>
            <person name="Xue C."/>
            <person name="Wang R."/>
            <person name="Manning V.A."/>
            <person name="Dhillon B."/>
            <person name="Tu Z.J."/>
            <person name="Steffenson B.J."/>
            <person name="Salamov A."/>
            <person name="Sun H."/>
            <person name="Lowry S."/>
            <person name="LaButti K."/>
            <person name="Han J."/>
            <person name="Copeland A."/>
            <person name="Lindquist E."/>
            <person name="Barry K."/>
            <person name="Schmutz J."/>
            <person name="Baker S.E."/>
            <person name="Ciuffetti L.M."/>
            <person name="Grigoriev I.V."/>
            <person name="Zhong S."/>
            <person name="Turgeon B.G."/>
        </authorList>
    </citation>
    <scope>NUCLEOTIDE SEQUENCE [LARGE SCALE GENOMIC DNA]</scope>
    <source>
        <strain evidence="1 2">26-R-13</strain>
    </source>
</reference>
<proteinExistence type="predicted"/>
<keyword evidence="2" id="KW-1185">Reference proteome</keyword>
<dbReference type="EMBL" id="KI964570">
    <property type="protein sequence ID" value="EUC35778.1"/>
    <property type="molecule type" value="Genomic_DNA"/>
</dbReference>
<dbReference type="Proteomes" id="UP000053841">
    <property type="component" value="Unassembled WGS sequence"/>
</dbReference>
<accession>W6YDP8</accession>
<sequence>SRITMLHGHVRVNDDTVERVFEKGEEYKDGTLRRYDAPHAAITISHMRMCQPFAFLTVVTFRSITSDKDEQMLGNARSHQIKMVLHRMTRSCKILGQ</sequence>
<organism evidence="1 2">
    <name type="scientific">Cochliobolus carbonum (strain 26-R-13)</name>
    <name type="common">Maize leaf spot fungus</name>
    <name type="synonym">Bipolaris zeicola</name>
    <dbReference type="NCBI Taxonomy" id="930089"/>
    <lineage>
        <taxon>Eukaryota</taxon>
        <taxon>Fungi</taxon>
        <taxon>Dikarya</taxon>
        <taxon>Ascomycota</taxon>
        <taxon>Pezizomycotina</taxon>
        <taxon>Dothideomycetes</taxon>
        <taxon>Pleosporomycetidae</taxon>
        <taxon>Pleosporales</taxon>
        <taxon>Pleosporineae</taxon>
        <taxon>Pleosporaceae</taxon>
        <taxon>Bipolaris</taxon>
    </lineage>
</organism>
<dbReference type="AlphaFoldDB" id="W6YDP8"/>
<gene>
    <name evidence="1" type="ORF">COCCADRAFT_89896</name>
</gene>